<reference evidence="5 6" key="1">
    <citation type="submission" date="2019-05" db="EMBL/GenBank/DDBJ databases">
        <title>Emergence of the Ug99 lineage of the wheat stem rust pathogen through somatic hybridization.</title>
        <authorList>
            <person name="Li F."/>
            <person name="Upadhyaya N.M."/>
            <person name="Sperschneider J."/>
            <person name="Matny O."/>
            <person name="Nguyen-Phuc H."/>
            <person name="Mago R."/>
            <person name="Raley C."/>
            <person name="Miller M.E."/>
            <person name="Silverstein K.A.T."/>
            <person name="Henningsen E."/>
            <person name="Hirsch C.D."/>
            <person name="Visser B."/>
            <person name="Pretorius Z.A."/>
            <person name="Steffenson B.J."/>
            <person name="Schwessinger B."/>
            <person name="Dodds P.N."/>
            <person name="Figueroa M."/>
        </authorList>
    </citation>
    <scope>NUCLEOTIDE SEQUENCE [LARGE SCALE GENOMIC DNA]</scope>
    <source>
        <strain evidence="5 6">Ug99</strain>
    </source>
</reference>
<feature type="region of interest" description="Disordered" evidence="3">
    <location>
        <begin position="314"/>
        <end position="377"/>
    </location>
</feature>
<evidence type="ECO:0000313" key="5">
    <source>
        <dbReference type="EMBL" id="KAA1115985.1"/>
    </source>
</evidence>
<dbReference type="Proteomes" id="UP000325313">
    <property type="component" value="Unassembled WGS sequence"/>
</dbReference>
<evidence type="ECO:0000256" key="2">
    <source>
        <dbReference type="PROSITE-ProRule" id="PRU00047"/>
    </source>
</evidence>
<feature type="compositionally biased region" description="Basic residues" evidence="3">
    <location>
        <begin position="344"/>
        <end position="357"/>
    </location>
</feature>
<proteinExistence type="predicted"/>
<evidence type="ECO:0000313" key="6">
    <source>
        <dbReference type="Proteomes" id="UP000325313"/>
    </source>
</evidence>
<protein>
    <recommendedName>
        <fullName evidence="4">CCHC-type domain-containing protein</fullName>
    </recommendedName>
</protein>
<dbReference type="GO" id="GO:0006397">
    <property type="term" value="P:mRNA processing"/>
    <property type="evidence" value="ECO:0007669"/>
    <property type="project" value="UniProtKB-KW"/>
</dbReference>
<keyword evidence="2" id="KW-0862">Zinc</keyword>
<dbReference type="PROSITE" id="PS50158">
    <property type="entry name" value="ZF_CCHC"/>
    <property type="match status" value="1"/>
</dbReference>
<evidence type="ECO:0000256" key="1">
    <source>
        <dbReference type="ARBA" id="ARBA00022664"/>
    </source>
</evidence>
<feature type="region of interest" description="Disordered" evidence="3">
    <location>
        <begin position="94"/>
        <end position="124"/>
    </location>
</feature>
<comment type="caution">
    <text evidence="5">The sequence shown here is derived from an EMBL/GenBank/DDBJ whole genome shotgun (WGS) entry which is preliminary data.</text>
</comment>
<dbReference type="InterPro" id="IPR036875">
    <property type="entry name" value="Znf_CCHC_sf"/>
</dbReference>
<evidence type="ECO:0000259" key="4">
    <source>
        <dbReference type="PROSITE" id="PS50158"/>
    </source>
</evidence>
<sequence>MNIGKVEHSPMLPGDPGVRPKPPADQEYYSKEEVQGMSPEERQWIKQHPYLVRVPVDELIDYEEDSVGSSSYSSSSKTAGRIEESLTNALNQMHVDPPRASTSAPTQEPAHPPHHEYPCPAPVPEEPALVLHQETNVSKVLRSWPDRECPKFTGSIGDSAADWIRTMSVLLKDRQAHPGVWHIAAGQRLSGKAFRDWTNTAYNGTRPESWETFKVWLGKQCTLGVTPEIVAAEFDRLRQEPNELCQALYERFCEWQVRAKAINFGHNERTAFVKRLTPGLSAKVSNAMTAKQIRGTLMTMDQVFVTAVAHDRHHRDSHAAPVAGGGQVNAERPEKKKSGFACHNCKKTGHSAKKCPKPKTESQLTWEAANQAKLKKK</sequence>
<feature type="domain" description="CCHC-type" evidence="4">
    <location>
        <begin position="342"/>
        <end position="357"/>
    </location>
</feature>
<feature type="region of interest" description="Disordered" evidence="3">
    <location>
        <begin position="1"/>
        <end position="44"/>
    </location>
</feature>
<dbReference type="SUPFAM" id="SSF57756">
    <property type="entry name" value="Retrovirus zinc finger-like domains"/>
    <property type="match status" value="1"/>
</dbReference>
<dbReference type="SMART" id="SM00343">
    <property type="entry name" value="ZnF_C2HC"/>
    <property type="match status" value="1"/>
</dbReference>
<keyword evidence="1" id="KW-0507">mRNA processing</keyword>
<accession>A0A5B0QSQ9</accession>
<dbReference type="GO" id="GO:0003676">
    <property type="term" value="F:nucleic acid binding"/>
    <property type="evidence" value="ECO:0007669"/>
    <property type="project" value="InterPro"/>
</dbReference>
<keyword evidence="2" id="KW-0863">Zinc-finger</keyword>
<name>A0A5B0QSQ9_PUCGR</name>
<organism evidence="5 6">
    <name type="scientific">Puccinia graminis f. sp. tritici</name>
    <dbReference type="NCBI Taxonomy" id="56615"/>
    <lineage>
        <taxon>Eukaryota</taxon>
        <taxon>Fungi</taxon>
        <taxon>Dikarya</taxon>
        <taxon>Basidiomycota</taxon>
        <taxon>Pucciniomycotina</taxon>
        <taxon>Pucciniomycetes</taxon>
        <taxon>Pucciniales</taxon>
        <taxon>Pucciniaceae</taxon>
        <taxon>Puccinia</taxon>
    </lineage>
</organism>
<dbReference type="AlphaFoldDB" id="A0A5B0QSQ9"/>
<feature type="compositionally biased region" description="Basic and acidic residues" evidence="3">
    <location>
        <begin position="22"/>
        <end position="44"/>
    </location>
</feature>
<dbReference type="InterPro" id="IPR001878">
    <property type="entry name" value="Znf_CCHC"/>
</dbReference>
<keyword evidence="2" id="KW-0479">Metal-binding</keyword>
<gene>
    <name evidence="5" type="ORF">PGTUg99_029343</name>
</gene>
<dbReference type="GO" id="GO:0008270">
    <property type="term" value="F:zinc ion binding"/>
    <property type="evidence" value="ECO:0007669"/>
    <property type="project" value="UniProtKB-KW"/>
</dbReference>
<dbReference type="Gene3D" id="4.10.60.10">
    <property type="entry name" value="Zinc finger, CCHC-type"/>
    <property type="match status" value="1"/>
</dbReference>
<dbReference type="EMBL" id="VDEP01000271">
    <property type="protein sequence ID" value="KAA1115985.1"/>
    <property type="molecule type" value="Genomic_DNA"/>
</dbReference>
<evidence type="ECO:0000256" key="3">
    <source>
        <dbReference type="SAM" id="MobiDB-lite"/>
    </source>
</evidence>